<feature type="non-terminal residue" evidence="1">
    <location>
        <position position="261"/>
    </location>
</feature>
<organism evidence="1">
    <name type="scientific">marine metagenome</name>
    <dbReference type="NCBI Taxonomy" id="408172"/>
    <lineage>
        <taxon>unclassified sequences</taxon>
        <taxon>metagenomes</taxon>
        <taxon>ecological metagenomes</taxon>
    </lineage>
</organism>
<gene>
    <name evidence="1" type="ORF">METZ01_LOCUS380808</name>
</gene>
<dbReference type="AlphaFoldDB" id="A0A382U0V2"/>
<evidence type="ECO:0000313" key="1">
    <source>
        <dbReference type="EMBL" id="SVD27954.1"/>
    </source>
</evidence>
<evidence type="ECO:0008006" key="2">
    <source>
        <dbReference type="Google" id="ProtNLM"/>
    </source>
</evidence>
<sequence length="261" mass="29615">MSLSQQDAAKYLLSIRRAEDSYVDFVKAINPTWEFPEFQVVLMHALDLLEKRKLTSGFKGTVDSKGNLKKENLKGDPIYNVLINMPPRHAKSTFATQLFPAYYIGRNPSRYVMSTSYNSQLAIDFGRSVRGIANEDIFPQIFPTFEFDSSSRAADVWRTSMNGAYFGIGMGGTTSGRPANLLIIDDPIKNRQEAESVTTRNNAWNYYISALVTRLQPEADGTPPIQIMILTRWHPDDPGGRIQATEDWQENRWLHINFPAK</sequence>
<reference evidence="1" key="1">
    <citation type="submission" date="2018-05" db="EMBL/GenBank/DDBJ databases">
        <authorList>
            <person name="Lanie J.A."/>
            <person name="Ng W.-L."/>
            <person name="Kazmierczak K.M."/>
            <person name="Andrzejewski T.M."/>
            <person name="Davidsen T.M."/>
            <person name="Wayne K.J."/>
            <person name="Tettelin H."/>
            <person name="Glass J.I."/>
            <person name="Rusch D."/>
            <person name="Podicherti R."/>
            <person name="Tsui H.-C.T."/>
            <person name="Winkler M.E."/>
        </authorList>
    </citation>
    <scope>NUCLEOTIDE SEQUENCE</scope>
</reference>
<proteinExistence type="predicted"/>
<dbReference type="EMBL" id="UINC01140668">
    <property type="protein sequence ID" value="SVD27954.1"/>
    <property type="molecule type" value="Genomic_DNA"/>
</dbReference>
<accession>A0A382U0V2</accession>
<protein>
    <recommendedName>
        <fullName evidence="2">Terminase large subunit gp17-like C-terminal domain-containing protein</fullName>
    </recommendedName>
</protein>
<name>A0A382U0V2_9ZZZZ</name>